<dbReference type="RefSeq" id="WP_157798304.1">
    <property type="nucleotide sequence ID" value="NZ_PGGC01000163.1"/>
</dbReference>
<keyword evidence="2" id="KW-1185">Reference proteome</keyword>
<dbReference type="AlphaFoldDB" id="A0A2H9U1I4"/>
<accession>A0A2H9U1I4</accession>
<comment type="caution">
    <text evidence="1">The sequence shown here is derived from an EMBL/GenBank/DDBJ whole genome shotgun (WGS) entry which is preliminary data.</text>
</comment>
<reference evidence="1 2" key="1">
    <citation type="submission" date="2017-11" db="EMBL/GenBank/DDBJ databases">
        <title>Draft genome sequence of environmental isolate Aeromonas cavernicola sp. nov. MDC 2508.</title>
        <authorList>
            <person name="Colston S.M."/>
            <person name="Navarro A."/>
            <person name="Martinez-Murcia A.J."/>
            <person name="Graf J."/>
        </authorList>
    </citation>
    <scope>NUCLEOTIDE SEQUENCE [LARGE SCALE GENOMIC DNA]</scope>
    <source>
        <strain evidence="1 2">MDC 2508</strain>
    </source>
</reference>
<name>A0A2H9U1I4_9GAMM</name>
<organism evidence="1 2">
    <name type="scientific">Aeromonas cavernicola</name>
    <dbReference type="NCBI Taxonomy" id="1006623"/>
    <lineage>
        <taxon>Bacteria</taxon>
        <taxon>Pseudomonadati</taxon>
        <taxon>Pseudomonadota</taxon>
        <taxon>Gammaproteobacteria</taxon>
        <taxon>Aeromonadales</taxon>
        <taxon>Aeromonadaceae</taxon>
        <taxon>Aeromonas</taxon>
    </lineage>
</organism>
<dbReference type="EMBL" id="PGGC01000163">
    <property type="protein sequence ID" value="PJG57829.1"/>
    <property type="molecule type" value="Genomic_DNA"/>
</dbReference>
<evidence type="ECO:0000313" key="1">
    <source>
        <dbReference type="EMBL" id="PJG57829.1"/>
    </source>
</evidence>
<dbReference type="OrthoDB" id="484423at2"/>
<proteinExistence type="predicted"/>
<evidence type="ECO:0000313" key="2">
    <source>
        <dbReference type="Proteomes" id="UP000235861"/>
    </source>
</evidence>
<protein>
    <submittedName>
        <fullName evidence="1">Uncharacterized protein</fullName>
    </submittedName>
</protein>
<dbReference type="Proteomes" id="UP000235861">
    <property type="component" value="Unassembled WGS sequence"/>
</dbReference>
<feature type="non-terminal residue" evidence="1">
    <location>
        <position position="1"/>
    </location>
</feature>
<sequence length="178" mass="19603">GLKNVKENGPNNKGKSEVAIHNIDPVLARHLNSLPPDSYEVIEQVPRANQGFTNDIAVKIKLLKDVDGHRFSGGGSNPQGPYVALGDIPNSRYLARQDLALKKFGRNSYNEMTHHSSVKMKEGTVMYVGEVAPQTSKAGKHYRGGGTQAFVEFWSQENKDKVIFSLAKKMPKGKIVTE</sequence>
<gene>
    <name evidence="1" type="ORF">CUC53_15870</name>
</gene>